<keyword evidence="4" id="KW-1185">Reference proteome</keyword>
<comment type="caution">
    <text evidence="3">The sequence shown here is derived from an EMBL/GenBank/DDBJ whole genome shotgun (WGS) entry which is preliminary data.</text>
</comment>
<dbReference type="EMBL" id="BRPK01000008">
    <property type="protein sequence ID" value="GLB40145.1"/>
    <property type="molecule type" value="Genomic_DNA"/>
</dbReference>
<evidence type="ECO:0000256" key="2">
    <source>
        <dbReference type="SAM" id="Phobius"/>
    </source>
</evidence>
<evidence type="ECO:0008006" key="5">
    <source>
        <dbReference type="Google" id="ProtNLM"/>
    </source>
</evidence>
<name>A0A9P3PQF8_LYOSH</name>
<dbReference type="Proteomes" id="UP001063166">
    <property type="component" value="Unassembled WGS sequence"/>
</dbReference>
<feature type="compositionally biased region" description="Low complexity" evidence="1">
    <location>
        <begin position="58"/>
        <end position="67"/>
    </location>
</feature>
<reference evidence="3" key="1">
    <citation type="submission" date="2022-07" db="EMBL/GenBank/DDBJ databases">
        <title>The genome of Lyophyllum shimeji provides insight into the initial evolution of ectomycorrhizal fungal genome.</title>
        <authorList>
            <person name="Kobayashi Y."/>
            <person name="Shibata T."/>
            <person name="Hirakawa H."/>
            <person name="Shigenobu S."/>
            <person name="Nishiyama T."/>
            <person name="Yamada A."/>
            <person name="Hasebe M."/>
            <person name="Kawaguchi M."/>
        </authorList>
    </citation>
    <scope>NUCLEOTIDE SEQUENCE</scope>
    <source>
        <strain evidence="3">AT787</strain>
    </source>
</reference>
<feature type="transmembrane region" description="Helical" evidence="2">
    <location>
        <begin position="202"/>
        <end position="224"/>
    </location>
</feature>
<proteinExistence type="predicted"/>
<keyword evidence="2" id="KW-0812">Transmembrane</keyword>
<gene>
    <name evidence="3" type="ORF">LshimejAT787_0800160</name>
</gene>
<dbReference type="OrthoDB" id="3061388at2759"/>
<accession>A0A9P3PQF8</accession>
<protein>
    <recommendedName>
        <fullName evidence="5">Transmembrane protein</fullName>
    </recommendedName>
</protein>
<feature type="transmembrane region" description="Helical" evidence="2">
    <location>
        <begin position="134"/>
        <end position="156"/>
    </location>
</feature>
<keyword evidence="2" id="KW-1133">Transmembrane helix</keyword>
<evidence type="ECO:0000313" key="4">
    <source>
        <dbReference type="Proteomes" id="UP001063166"/>
    </source>
</evidence>
<dbReference type="AlphaFoldDB" id="A0A9P3PQF8"/>
<organism evidence="3 4">
    <name type="scientific">Lyophyllum shimeji</name>
    <name type="common">Hon-shimeji</name>
    <name type="synonym">Tricholoma shimeji</name>
    <dbReference type="NCBI Taxonomy" id="47721"/>
    <lineage>
        <taxon>Eukaryota</taxon>
        <taxon>Fungi</taxon>
        <taxon>Dikarya</taxon>
        <taxon>Basidiomycota</taxon>
        <taxon>Agaricomycotina</taxon>
        <taxon>Agaricomycetes</taxon>
        <taxon>Agaricomycetidae</taxon>
        <taxon>Agaricales</taxon>
        <taxon>Tricholomatineae</taxon>
        <taxon>Lyophyllaceae</taxon>
        <taxon>Lyophyllum</taxon>
    </lineage>
</organism>
<sequence>MLYSIPFPARTPRTMTAAAMAFTNDFRQPFPLAVHIPPARTRVASASSTTPLNRDPSRSSQSIDSSRTQLDTSLPSIAMPHSKNSVDIRPPCHSTDGCSDRDHQSVPPPYTHSVEPPSYTADPPPLPSSEPRTLPMYMFILGFVCPLFWLIGAFMLRPPHAHRRGAFDPYASLPEAEKAAAEREAERQMRRWEVEMRWAKRCMWAAVVFACVGLAVGMSVWGVVEARARRNGRPEGALS</sequence>
<feature type="region of interest" description="Disordered" evidence="1">
    <location>
        <begin position="41"/>
        <end position="127"/>
    </location>
</feature>
<evidence type="ECO:0000313" key="3">
    <source>
        <dbReference type="EMBL" id="GLB40145.1"/>
    </source>
</evidence>
<evidence type="ECO:0000256" key="1">
    <source>
        <dbReference type="SAM" id="MobiDB-lite"/>
    </source>
</evidence>
<keyword evidence="2" id="KW-0472">Membrane</keyword>